<evidence type="ECO:0000256" key="1">
    <source>
        <dbReference type="ARBA" id="ARBA00022729"/>
    </source>
</evidence>
<sequence>MLKKKLLVINTTLVLGLSSVFAIPGVNAQTNLEKKQAIQEKKADAEAGIHKAEQKLKRLQNKQESLEAKISSIANAINDSAEKIVAKKKEIKETQEAIKELEKEIAILKERIKKRNALLKERAVSFQESGGDVSYLEVLLGSSSFSDFVGRMSAVSTIVEADQELLKQHELDKKELEEKQASIEKKLSELKNMLAEMVEMKAKLTKQKKQQDKLMHRLEDKEEHTHNMKMSFEEEVDTLEAQEAAVEKAIQLEQKRQEAERKRAAAQPRTNNTTNNTTHNTTNNTTNSGGGNSSNVSKAPAVSSGSFTRPSAGRVTSKMGARWNKMHAGIDIAQGGTVPVVAAAGGVVMRSYTSSTYGNCVMISHSINGQLYTTVYAHLRSKNVSQGQTVSKGQQIGIMGNTGRSFGQHLHFEIHKGPWNVSKTNAVNPLDYVSY</sequence>
<dbReference type="InterPro" id="IPR057309">
    <property type="entry name" value="PcsB_CC"/>
</dbReference>
<dbReference type="EMBL" id="QVTD01000005">
    <property type="protein sequence ID" value="RFU63925.1"/>
    <property type="molecule type" value="Genomic_DNA"/>
</dbReference>
<dbReference type="PANTHER" id="PTHR21666">
    <property type="entry name" value="PEPTIDASE-RELATED"/>
    <property type="match status" value="1"/>
</dbReference>
<evidence type="ECO:0000313" key="8">
    <source>
        <dbReference type="Proteomes" id="UP000262939"/>
    </source>
</evidence>
<protein>
    <submittedName>
        <fullName evidence="7">Peptidase M23</fullName>
    </submittedName>
</protein>
<dbReference type="OrthoDB" id="9805070at2"/>
<name>A0A372LD27_9BACI</name>
<dbReference type="Pfam" id="PF01551">
    <property type="entry name" value="Peptidase_M23"/>
    <property type="match status" value="1"/>
</dbReference>
<evidence type="ECO:0000259" key="5">
    <source>
        <dbReference type="Pfam" id="PF01551"/>
    </source>
</evidence>
<keyword evidence="8" id="KW-1185">Reference proteome</keyword>
<feature type="region of interest" description="Disordered" evidence="3">
    <location>
        <begin position="254"/>
        <end position="316"/>
    </location>
</feature>
<evidence type="ECO:0000256" key="3">
    <source>
        <dbReference type="SAM" id="MobiDB-lite"/>
    </source>
</evidence>
<reference evidence="7 8" key="1">
    <citation type="submission" date="2018-08" db="EMBL/GenBank/DDBJ databases">
        <title>Bacillus chawlae sp. nov., Bacillus glennii sp. nov., and Bacillus saganii sp. nov. Isolated from the Vehicle Assembly Building at Kennedy Space Center where the Viking Spacecraft were Assembled.</title>
        <authorList>
            <person name="Seuylemezian A."/>
            <person name="Vaishampayan P."/>
        </authorList>
    </citation>
    <scope>NUCLEOTIDE SEQUENCE [LARGE SCALE GENOMIC DNA]</scope>
    <source>
        <strain evidence="7 8">V44-8</strain>
    </source>
</reference>
<keyword evidence="2" id="KW-0175">Coiled coil</keyword>
<feature type="domain" description="Peptidoglycan hydrolase PcsB coiled-coil" evidence="6">
    <location>
        <begin position="105"/>
        <end position="179"/>
    </location>
</feature>
<accession>A0A372LD27</accession>
<comment type="caution">
    <text evidence="7">The sequence shown here is derived from an EMBL/GenBank/DDBJ whole genome shotgun (WGS) entry which is preliminary data.</text>
</comment>
<feature type="compositionally biased region" description="Low complexity" evidence="3">
    <location>
        <begin position="265"/>
        <end position="287"/>
    </location>
</feature>
<gene>
    <name evidence="7" type="ORF">D0466_10765</name>
</gene>
<feature type="coiled-coil region" evidence="2">
    <location>
        <begin position="35"/>
        <end position="118"/>
    </location>
</feature>
<feature type="chain" id="PRO_5038874248" evidence="4">
    <location>
        <begin position="23"/>
        <end position="435"/>
    </location>
</feature>
<dbReference type="GO" id="GO:0004222">
    <property type="term" value="F:metalloendopeptidase activity"/>
    <property type="evidence" value="ECO:0007669"/>
    <property type="project" value="TreeGrafter"/>
</dbReference>
<feature type="signal peptide" evidence="4">
    <location>
        <begin position="1"/>
        <end position="22"/>
    </location>
</feature>
<dbReference type="Gene3D" id="6.10.250.3150">
    <property type="match status" value="1"/>
</dbReference>
<dbReference type="PANTHER" id="PTHR21666:SF270">
    <property type="entry name" value="MUREIN HYDROLASE ACTIVATOR ENVC"/>
    <property type="match status" value="1"/>
</dbReference>
<keyword evidence="1 4" id="KW-0732">Signal</keyword>
<dbReference type="AlphaFoldDB" id="A0A372LD27"/>
<organism evidence="7 8">
    <name type="scientific">Peribacillus glennii</name>
    <dbReference type="NCBI Taxonomy" id="2303991"/>
    <lineage>
        <taxon>Bacteria</taxon>
        <taxon>Bacillati</taxon>
        <taxon>Bacillota</taxon>
        <taxon>Bacilli</taxon>
        <taxon>Bacillales</taxon>
        <taxon>Bacillaceae</taxon>
        <taxon>Peribacillus</taxon>
    </lineage>
</organism>
<feature type="domain" description="M23ase beta-sheet core" evidence="5">
    <location>
        <begin position="325"/>
        <end position="428"/>
    </location>
</feature>
<dbReference type="RefSeq" id="WP_117322561.1">
    <property type="nucleotide sequence ID" value="NZ_QVTD01000005.1"/>
</dbReference>
<evidence type="ECO:0000313" key="7">
    <source>
        <dbReference type="EMBL" id="RFU63925.1"/>
    </source>
</evidence>
<evidence type="ECO:0000259" key="6">
    <source>
        <dbReference type="Pfam" id="PF24568"/>
    </source>
</evidence>
<evidence type="ECO:0000256" key="2">
    <source>
        <dbReference type="SAM" id="Coils"/>
    </source>
</evidence>
<dbReference type="Proteomes" id="UP000262939">
    <property type="component" value="Unassembled WGS sequence"/>
</dbReference>
<dbReference type="Gene3D" id="2.70.70.10">
    <property type="entry name" value="Glucose Permease (Domain IIA)"/>
    <property type="match status" value="1"/>
</dbReference>
<dbReference type="InterPro" id="IPR050570">
    <property type="entry name" value="Cell_wall_metabolism_enzyme"/>
</dbReference>
<dbReference type="CDD" id="cd12797">
    <property type="entry name" value="M23_peptidase"/>
    <property type="match status" value="1"/>
</dbReference>
<dbReference type="InterPro" id="IPR011055">
    <property type="entry name" value="Dup_hybrid_motif"/>
</dbReference>
<dbReference type="InterPro" id="IPR016047">
    <property type="entry name" value="M23ase_b-sheet_dom"/>
</dbReference>
<evidence type="ECO:0000256" key="4">
    <source>
        <dbReference type="SAM" id="SignalP"/>
    </source>
</evidence>
<dbReference type="SUPFAM" id="SSF51261">
    <property type="entry name" value="Duplicated hybrid motif"/>
    <property type="match status" value="1"/>
</dbReference>
<feature type="compositionally biased region" description="Basic and acidic residues" evidence="3">
    <location>
        <begin position="254"/>
        <end position="263"/>
    </location>
</feature>
<proteinExistence type="predicted"/>
<dbReference type="Pfam" id="PF24568">
    <property type="entry name" value="CC_PcsB"/>
    <property type="match status" value="1"/>
</dbReference>